<gene>
    <name evidence="1" type="ORF">A3K89_16915</name>
</gene>
<keyword evidence="2" id="KW-1185">Reference proteome</keyword>
<accession>A0A177YLW6</accession>
<name>A0A177YLW6_9NOCA</name>
<dbReference type="AlphaFoldDB" id="A0A177YLW6"/>
<comment type="caution">
    <text evidence="1">The sequence shown here is derived from an EMBL/GenBank/DDBJ whole genome shotgun (WGS) entry which is preliminary data.</text>
</comment>
<sequence>MSISRGVKRRSSFSLGHVRGLPVIRADSRSGTPALERRKIVGKFTIDHSEQLLIGLNFSFVLSTSVRLVLPESS</sequence>
<protein>
    <submittedName>
        <fullName evidence="1">Uncharacterized protein</fullName>
    </submittedName>
</protein>
<dbReference type="EMBL" id="LVHI01000004">
    <property type="protein sequence ID" value="OAK56493.1"/>
    <property type="molecule type" value="Genomic_DNA"/>
</dbReference>
<proteinExistence type="predicted"/>
<evidence type="ECO:0000313" key="1">
    <source>
        <dbReference type="EMBL" id="OAK56493.1"/>
    </source>
</evidence>
<reference evidence="1 2" key="1">
    <citation type="submission" date="2016-03" db="EMBL/GenBank/DDBJ databases">
        <title>Genome sequence of Rhodococcus kyotonensis KB10.</title>
        <authorList>
            <person name="Jeong H."/>
            <person name="Hong C.E."/>
            <person name="Jo S.H."/>
            <person name="Park J.M."/>
        </authorList>
    </citation>
    <scope>NUCLEOTIDE SEQUENCE [LARGE SCALE GENOMIC DNA]</scope>
    <source>
        <strain evidence="1 2">KB10</strain>
    </source>
</reference>
<evidence type="ECO:0000313" key="2">
    <source>
        <dbReference type="Proteomes" id="UP000077519"/>
    </source>
</evidence>
<organism evidence="1 2">
    <name type="scientific">Rhodococcoides kyotonense</name>
    <dbReference type="NCBI Taxonomy" id="398843"/>
    <lineage>
        <taxon>Bacteria</taxon>
        <taxon>Bacillati</taxon>
        <taxon>Actinomycetota</taxon>
        <taxon>Actinomycetes</taxon>
        <taxon>Mycobacteriales</taxon>
        <taxon>Nocardiaceae</taxon>
        <taxon>Rhodococcoides</taxon>
    </lineage>
</organism>
<dbReference type="Proteomes" id="UP000077519">
    <property type="component" value="Unassembled WGS sequence"/>
</dbReference>